<organism evidence="3 4">
    <name type="scientific">Tritrichomonas musculus</name>
    <dbReference type="NCBI Taxonomy" id="1915356"/>
    <lineage>
        <taxon>Eukaryota</taxon>
        <taxon>Metamonada</taxon>
        <taxon>Parabasalia</taxon>
        <taxon>Tritrichomonadida</taxon>
        <taxon>Tritrichomonadidae</taxon>
        <taxon>Tritrichomonas</taxon>
    </lineage>
</organism>
<dbReference type="InterPro" id="IPR032675">
    <property type="entry name" value="LRR_dom_sf"/>
</dbReference>
<evidence type="ECO:0000259" key="2">
    <source>
        <dbReference type="PROSITE" id="PS50217"/>
    </source>
</evidence>
<dbReference type="Gene3D" id="3.80.10.10">
    <property type="entry name" value="Ribonuclease Inhibitor"/>
    <property type="match status" value="2"/>
</dbReference>
<evidence type="ECO:0000313" key="4">
    <source>
        <dbReference type="Proteomes" id="UP001470230"/>
    </source>
</evidence>
<evidence type="ECO:0000256" key="1">
    <source>
        <dbReference type="SAM" id="MobiDB-lite"/>
    </source>
</evidence>
<gene>
    <name evidence="3" type="ORF">M9Y10_038557</name>
</gene>
<name>A0ABR2K8S6_9EUKA</name>
<dbReference type="PANTHER" id="PTHR45661:SF3">
    <property type="entry name" value="IG-LIKE DOMAIN-CONTAINING PROTEIN"/>
    <property type="match status" value="1"/>
</dbReference>
<dbReference type="PROSITE" id="PS50217">
    <property type="entry name" value="BZIP"/>
    <property type="match status" value="1"/>
</dbReference>
<dbReference type="Pfam" id="PF13306">
    <property type="entry name" value="LRR_5"/>
    <property type="match status" value="4"/>
</dbReference>
<comment type="caution">
    <text evidence="3">The sequence shown here is derived from an EMBL/GenBank/DDBJ whole genome shotgun (WGS) entry which is preliminary data.</text>
</comment>
<dbReference type="SUPFAM" id="SSF52058">
    <property type="entry name" value="L domain-like"/>
    <property type="match status" value="1"/>
</dbReference>
<feature type="compositionally biased region" description="Basic and acidic residues" evidence="1">
    <location>
        <begin position="506"/>
        <end position="552"/>
    </location>
</feature>
<feature type="domain" description="BZIP" evidence="2">
    <location>
        <begin position="466"/>
        <end position="529"/>
    </location>
</feature>
<dbReference type="InterPro" id="IPR004827">
    <property type="entry name" value="bZIP"/>
</dbReference>
<dbReference type="Proteomes" id="UP001470230">
    <property type="component" value="Unassembled WGS sequence"/>
</dbReference>
<feature type="region of interest" description="Disordered" evidence="1">
    <location>
        <begin position="469"/>
        <end position="555"/>
    </location>
</feature>
<feature type="compositionally biased region" description="Basic and acidic residues" evidence="1">
    <location>
        <begin position="469"/>
        <end position="493"/>
    </location>
</feature>
<dbReference type="InterPro" id="IPR053139">
    <property type="entry name" value="Surface_bspA-like"/>
</dbReference>
<accession>A0ABR2K8S6</accession>
<sequence>MSFSNIERFTLSPLNFGNFQMELEIKKGLMVKINESNNTASITKSPKAHGNIFIPRFFKKGNIKYKIISIESYSFSDCDIGYLTFPEDSEVEIFEPYCFVGADIKKLQIPASVQKLDSFLFSIGHLEKIEVSPKNRHFILYNNQFLLGKSKDGIDKFDFLIFGISDLEEVVIPAQISIIKEQSFMSSEELKSIEFETNSELKIIESHAFDGTLIEDLLIPSSVEVIGSHSFNGTKKLKSVRFEPNSKLKTMICSCFGNSSIESISLPENVEYIDDDCFEDTPNLCKIDVSTENKFFKLIDSNYITKESEKGSGIFDTILIARRDIESIVIHSHIKHISDNAFNKCKNLKNIVFEPNLSEGIEKIVFPPSLESIGASSFAGNDNFKYVEFLGKSIKFNIRCFEGCHNISTIIFPNAASINFEGHPPRLPKKAKILVRKNAKLDGNHNLIRFCLCKEKIYYIEDIEGEEERLRKEEEERHRKEEERLKKEAKIRQLESNSEQLTNKNRQLESNEAKLQRQQKDFEEKLRNQQKDFEEKLRNQQKDFEKKKKEFDDQMNQMKSMFELIMKQQAGCAKQNEENASNK</sequence>
<dbReference type="EMBL" id="JAPFFF010000006">
    <property type="protein sequence ID" value="KAK8887509.1"/>
    <property type="molecule type" value="Genomic_DNA"/>
</dbReference>
<reference evidence="3 4" key="1">
    <citation type="submission" date="2024-04" db="EMBL/GenBank/DDBJ databases">
        <title>Tritrichomonas musculus Genome.</title>
        <authorList>
            <person name="Alves-Ferreira E."/>
            <person name="Grigg M."/>
            <person name="Lorenzi H."/>
            <person name="Galac M."/>
        </authorList>
    </citation>
    <scope>NUCLEOTIDE SEQUENCE [LARGE SCALE GENOMIC DNA]</scope>
    <source>
        <strain evidence="3 4">EAF2021</strain>
    </source>
</reference>
<proteinExistence type="predicted"/>
<protein>
    <recommendedName>
        <fullName evidence="2">BZIP domain-containing protein</fullName>
    </recommendedName>
</protein>
<evidence type="ECO:0000313" key="3">
    <source>
        <dbReference type="EMBL" id="KAK8887509.1"/>
    </source>
</evidence>
<dbReference type="PANTHER" id="PTHR45661">
    <property type="entry name" value="SURFACE ANTIGEN"/>
    <property type="match status" value="1"/>
</dbReference>
<dbReference type="InterPro" id="IPR026906">
    <property type="entry name" value="LRR_5"/>
</dbReference>
<keyword evidence="4" id="KW-1185">Reference proteome</keyword>
<feature type="compositionally biased region" description="Polar residues" evidence="1">
    <location>
        <begin position="494"/>
        <end position="505"/>
    </location>
</feature>